<dbReference type="PANTHER" id="PTHR34322:SF2">
    <property type="entry name" value="TRANSPOSASE IS200-LIKE DOMAIN-CONTAINING PROTEIN"/>
    <property type="match status" value="1"/>
</dbReference>
<sequence length="229" mass="26888">MTTKPRHFDPQLYYHIFNRGIEKRPTFKNVRDYQRFLGTALFYRYDQKLSYAAFQRLGPKAQMFYRQTNPEGLSNQQVRIAAYCLMPNHFHFLLKPIEPAGVTKFIADVTNSYTKYFNIKNERTGYLFQGTFKAKEIRSEPSLLQLSRYIHLNPIPPSKTNPEGSLKQLKEYPYSSYPEWVGLREPYLIDKEEAVKWGECCGGPEKYREFVEAKVEKDSALGIEDLILE</sequence>
<dbReference type="AlphaFoldDB" id="A0A2M8EJ27"/>
<dbReference type="GO" id="GO:0004803">
    <property type="term" value="F:transposase activity"/>
    <property type="evidence" value="ECO:0007669"/>
    <property type="project" value="InterPro"/>
</dbReference>
<reference evidence="3" key="1">
    <citation type="submission" date="2017-09" db="EMBL/GenBank/DDBJ databases">
        <title>Depth-based differentiation of microbial function through sediment-hosted aquifers and enrichment of novel symbionts in the deep terrestrial subsurface.</title>
        <authorList>
            <person name="Probst A.J."/>
            <person name="Ladd B."/>
            <person name="Jarett J.K."/>
            <person name="Geller-Mcgrath D.E."/>
            <person name="Sieber C.M.K."/>
            <person name="Emerson J.B."/>
            <person name="Anantharaman K."/>
            <person name="Thomas B.C."/>
            <person name="Malmstrom R."/>
            <person name="Stieglmeier M."/>
            <person name="Klingl A."/>
            <person name="Woyke T."/>
            <person name="Ryan C.M."/>
            <person name="Banfield J.F."/>
        </authorList>
    </citation>
    <scope>NUCLEOTIDE SEQUENCE [LARGE SCALE GENOMIC DNA]</scope>
</reference>
<dbReference type="GO" id="GO:0003677">
    <property type="term" value="F:DNA binding"/>
    <property type="evidence" value="ECO:0007669"/>
    <property type="project" value="InterPro"/>
</dbReference>
<dbReference type="Pfam" id="PF01797">
    <property type="entry name" value="Y1_Tnp"/>
    <property type="match status" value="1"/>
</dbReference>
<protein>
    <recommendedName>
        <fullName evidence="1">Transposase IS200-like domain-containing protein</fullName>
    </recommendedName>
</protein>
<comment type="caution">
    <text evidence="2">The sequence shown here is derived from an EMBL/GenBank/DDBJ whole genome shotgun (WGS) entry which is preliminary data.</text>
</comment>
<dbReference type="SMART" id="SM01321">
    <property type="entry name" value="Y1_Tnp"/>
    <property type="match status" value="1"/>
</dbReference>
<evidence type="ECO:0000313" key="3">
    <source>
        <dbReference type="Proteomes" id="UP000228781"/>
    </source>
</evidence>
<evidence type="ECO:0000259" key="1">
    <source>
        <dbReference type="SMART" id="SM01321"/>
    </source>
</evidence>
<name>A0A2M8EJ27_UNCKA</name>
<accession>A0A2M8EJ27</accession>
<organism evidence="2 3">
    <name type="scientific">candidate division WWE3 bacterium CG_4_9_14_0_2_um_filter_48_10</name>
    <dbReference type="NCBI Taxonomy" id="1975078"/>
    <lineage>
        <taxon>Bacteria</taxon>
        <taxon>Katanobacteria</taxon>
    </lineage>
</organism>
<dbReference type="InterPro" id="IPR036515">
    <property type="entry name" value="Transposase_17_sf"/>
</dbReference>
<dbReference type="InterPro" id="IPR002686">
    <property type="entry name" value="Transposase_17"/>
</dbReference>
<dbReference type="EMBL" id="PFSK01000022">
    <property type="protein sequence ID" value="PJC22736.1"/>
    <property type="molecule type" value="Genomic_DNA"/>
</dbReference>
<dbReference type="PANTHER" id="PTHR34322">
    <property type="entry name" value="TRANSPOSASE, Y1_TNP DOMAIN-CONTAINING"/>
    <property type="match status" value="1"/>
</dbReference>
<gene>
    <name evidence="2" type="ORF">CO059_01820</name>
</gene>
<feature type="domain" description="Transposase IS200-like" evidence="1">
    <location>
        <begin position="9"/>
        <end position="153"/>
    </location>
</feature>
<dbReference type="GO" id="GO:0006313">
    <property type="term" value="P:DNA transposition"/>
    <property type="evidence" value="ECO:0007669"/>
    <property type="project" value="InterPro"/>
</dbReference>
<dbReference type="SUPFAM" id="SSF143422">
    <property type="entry name" value="Transposase IS200-like"/>
    <property type="match status" value="1"/>
</dbReference>
<proteinExistence type="predicted"/>
<dbReference type="Proteomes" id="UP000228781">
    <property type="component" value="Unassembled WGS sequence"/>
</dbReference>
<dbReference type="Gene3D" id="3.30.70.1290">
    <property type="entry name" value="Transposase IS200-like"/>
    <property type="match status" value="1"/>
</dbReference>
<evidence type="ECO:0000313" key="2">
    <source>
        <dbReference type="EMBL" id="PJC22736.1"/>
    </source>
</evidence>